<feature type="region of interest" description="Disordered" evidence="4">
    <location>
        <begin position="155"/>
        <end position="176"/>
    </location>
</feature>
<comment type="subcellular location">
    <subcellularLocation>
        <location evidence="1">Nucleus</location>
    </subcellularLocation>
</comment>
<dbReference type="GO" id="GO:0005634">
    <property type="term" value="C:nucleus"/>
    <property type="evidence" value="ECO:0007669"/>
    <property type="project" value="UniProtKB-SubCell"/>
</dbReference>
<reference evidence="5" key="1">
    <citation type="journal article" date="2015" name="Nat. Genet.">
        <title>The pineapple genome and the evolution of CAM photosynthesis.</title>
        <authorList>
            <person name="Ming R."/>
            <person name="VanBuren R."/>
            <person name="Wai C.M."/>
            <person name="Tang H."/>
            <person name="Schatz M.C."/>
            <person name="Bowers J.E."/>
            <person name="Lyons E."/>
            <person name="Wang M.L."/>
            <person name="Chen J."/>
            <person name="Biggers E."/>
            <person name="Zhang J."/>
            <person name="Huang L."/>
            <person name="Zhang L."/>
            <person name="Miao W."/>
            <person name="Zhang J."/>
            <person name="Ye Z."/>
            <person name="Miao C."/>
            <person name="Lin Z."/>
            <person name="Wang H."/>
            <person name="Zhou H."/>
            <person name="Yim W.C."/>
            <person name="Priest H.D."/>
            <person name="Zheng C."/>
            <person name="Woodhouse M."/>
            <person name="Edger P.P."/>
            <person name="Guyot R."/>
            <person name="Guo H.B."/>
            <person name="Guo H."/>
            <person name="Zheng G."/>
            <person name="Singh R."/>
            <person name="Sharma A."/>
            <person name="Min X."/>
            <person name="Zheng Y."/>
            <person name="Lee H."/>
            <person name="Gurtowski J."/>
            <person name="Sedlazeck F.J."/>
            <person name="Harkess A."/>
            <person name="McKain M.R."/>
            <person name="Liao Z."/>
            <person name="Fang J."/>
            <person name="Liu J."/>
            <person name="Zhang X."/>
            <person name="Zhang Q."/>
            <person name="Hu W."/>
            <person name="Qin Y."/>
            <person name="Wang K."/>
            <person name="Chen L.Y."/>
            <person name="Shirley N."/>
            <person name="Lin Y.R."/>
            <person name="Liu L.Y."/>
            <person name="Hernandez A.G."/>
            <person name="Wright C.L."/>
            <person name="Bulone V."/>
            <person name="Tuskan G.A."/>
            <person name="Heath K."/>
            <person name="Zee F."/>
            <person name="Moore P.H."/>
            <person name="Sunkar R."/>
            <person name="Leebens-Mack J.H."/>
            <person name="Mockler T."/>
            <person name="Bennetzen J.L."/>
            <person name="Freeling M."/>
            <person name="Sankoff D."/>
            <person name="Paterson A.H."/>
            <person name="Zhu X."/>
            <person name="Yang X."/>
            <person name="Smith J.A."/>
            <person name="Cushman J.C."/>
            <person name="Paull R.E."/>
            <person name="Yu Q."/>
        </authorList>
    </citation>
    <scope>NUCLEOTIDE SEQUENCE [LARGE SCALE GENOMIC DNA]</scope>
    <source>
        <strain evidence="5">cv. F153</strain>
    </source>
</reference>
<dbReference type="RefSeq" id="XP_020099015.1">
    <property type="nucleotide sequence ID" value="XM_020243426.1"/>
</dbReference>
<dbReference type="PANTHER" id="PTHR16684">
    <property type="entry name" value="CENTROMERE PROTEIN C"/>
    <property type="match status" value="1"/>
</dbReference>
<proteinExistence type="inferred from homology"/>
<dbReference type="OrthoDB" id="1939643at2759"/>
<feature type="region of interest" description="Disordered" evidence="4">
    <location>
        <begin position="427"/>
        <end position="451"/>
    </location>
</feature>
<accession>A0A6P5G198</accession>
<gene>
    <name evidence="6" type="primary">LOC109717578</name>
</gene>
<feature type="compositionally biased region" description="Basic and acidic residues" evidence="4">
    <location>
        <begin position="519"/>
        <end position="533"/>
    </location>
</feature>
<feature type="region of interest" description="Disordered" evidence="4">
    <location>
        <begin position="583"/>
        <end position="608"/>
    </location>
</feature>
<sequence>MAVDIRHFDGDDPLADLSPLSLLPRTLGAATLAEPSSSKPHDAESFQNLLKSVALEGSTDILEQARMIVQSYSNNKSVHADAGDLAIVTNGKLDNHGRRPALGRKRAQFSLKPIPSLSTQNVDFSSIDCIKDPEEYFWAVEKLENAEKELKRLRGEASTDLEQNSQTTTTRQQRPGILRKKVSYRYDYTAEVDSFRARGVSQDESLDGKASSSSEALTSIISTDNIRSKDIDRPGSSVNDNLLDATERKDSVTEREKDVNGILDNLLSSFKDLDEDEGAALLRESLQIKSINVGKVRLPDLPNIGSLHTKAMRRSPKIPISSTNAARSALAAISTLQKRISPKDPRADLYTMSLNPDEAYCNDSSPSIVGRGKKSPSHPKGHGSRVLTSGDASTSIMVNGEKSSLLGKLSVPLSQADRVINKVTTEEKLTSSPCTPQHSTEHSYKEADNNKSISTELGGRIDEQVNDMKLEALVADHPTREVEEPSFSYMNIDGTEGLSSPGGENGVPVRVTGETTTNENEHRTEGASREKVNVAEQEPVANDEASKDYSSHQVTVHQMDARSDNPPIVSDENNEVQVLQAVSEASPNRARKGKTLQRKQNKAKLNSRRQSLADAGLLWKSGVRRSTRVRSRPLEYWRGERFLYGRIHNSLATVIGIKSFSPDKDGKEPVLKVKSFVSDQYADLVERAALH</sequence>
<evidence type="ECO:0000256" key="2">
    <source>
        <dbReference type="ARBA" id="ARBA00010291"/>
    </source>
</evidence>
<dbReference type="Proteomes" id="UP000515123">
    <property type="component" value="Linkage group 1"/>
</dbReference>
<feature type="region of interest" description="Disordered" evidence="4">
    <location>
        <begin position="360"/>
        <end position="390"/>
    </location>
</feature>
<evidence type="ECO:0000256" key="1">
    <source>
        <dbReference type="ARBA" id="ARBA00004123"/>
    </source>
</evidence>
<dbReference type="PANTHER" id="PTHR16684:SF11">
    <property type="entry name" value="CENTROMERE PROTEIN C"/>
    <property type="match status" value="1"/>
</dbReference>
<reference evidence="6" key="2">
    <citation type="submission" date="2025-08" db="UniProtKB">
        <authorList>
            <consortium name="RefSeq"/>
        </authorList>
    </citation>
    <scope>IDENTIFICATION</scope>
    <source>
        <tissue evidence="6">Leaf</tissue>
    </source>
</reference>
<evidence type="ECO:0000313" key="5">
    <source>
        <dbReference type="Proteomes" id="UP000515123"/>
    </source>
</evidence>
<dbReference type="GO" id="GO:0019237">
    <property type="term" value="F:centromeric DNA binding"/>
    <property type="evidence" value="ECO:0007669"/>
    <property type="project" value="InterPro"/>
</dbReference>
<organism evidence="5 6">
    <name type="scientific">Ananas comosus</name>
    <name type="common">Pineapple</name>
    <name type="synonym">Ananas ananas</name>
    <dbReference type="NCBI Taxonomy" id="4615"/>
    <lineage>
        <taxon>Eukaryota</taxon>
        <taxon>Viridiplantae</taxon>
        <taxon>Streptophyta</taxon>
        <taxon>Embryophyta</taxon>
        <taxon>Tracheophyta</taxon>
        <taxon>Spermatophyta</taxon>
        <taxon>Magnoliopsida</taxon>
        <taxon>Liliopsida</taxon>
        <taxon>Poales</taxon>
        <taxon>Bromeliaceae</taxon>
        <taxon>Bromelioideae</taxon>
        <taxon>Ananas</taxon>
    </lineage>
</organism>
<dbReference type="GO" id="GO:0051382">
    <property type="term" value="P:kinetochore assembly"/>
    <property type="evidence" value="ECO:0007669"/>
    <property type="project" value="InterPro"/>
</dbReference>
<name>A0A6P5G198_ANACO</name>
<keyword evidence="5" id="KW-1185">Reference proteome</keyword>
<feature type="compositionally biased region" description="Basic residues" evidence="4">
    <location>
        <begin position="589"/>
        <end position="607"/>
    </location>
</feature>
<comment type="similarity">
    <text evidence="2">Belongs to the CENP-C/MIF2 family.</text>
</comment>
<dbReference type="GeneID" id="109717578"/>
<feature type="compositionally biased region" description="Basic residues" evidence="4">
    <location>
        <begin position="371"/>
        <end position="383"/>
    </location>
</feature>
<dbReference type="InterPro" id="IPR028386">
    <property type="entry name" value="CENP-C/Mif2/cnp3"/>
</dbReference>
<keyword evidence="3" id="KW-0539">Nucleus</keyword>
<evidence type="ECO:0000256" key="4">
    <source>
        <dbReference type="SAM" id="MobiDB-lite"/>
    </source>
</evidence>
<dbReference type="GO" id="GO:0051315">
    <property type="term" value="P:attachment of mitotic spindle microtubules to kinetochore"/>
    <property type="evidence" value="ECO:0007669"/>
    <property type="project" value="TreeGrafter"/>
</dbReference>
<dbReference type="AlphaFoldDB" id="A0A6P5G198"/>
<dbReference type="GO" id="GO:0000776">
    <property type="term" value="C:kinetochore"/>
    <property type="evidence" value="ECO:0007669"/>
    <property type="project" value="InterPro"/>
</dbReference>
<protein>
    <submittedName>
        <fullName evidence="6">Uncharacterized protein LOC109717578 isoform X1</fullName>
    </submittedName>
</protein>
<evidence type="ECO:0000256" key="3">
    <source>
        <dbReference type="ARBA" id="ARBA00023242"/>
    </source>
</evidence>
<feature type="region of interest" description="Disordered" evidence="4">
    <location>
        <begin position="512"/>
        <end position="551"/>
    </location>
</feature>
<feature type="compositionally biased region" description="Basic and acidic residues" evidence="4">
    <location>
        <begin position="439"/>
        <end position="449"/>
    </location>
</feature>
<dbReference type="GO" id="GO:0051455">
    <property type="term" value="P:spindle attachment to meiosis I kinetochore"/>
    <property type="evidence" value="ECO:0007669"/>
    <property type="project" value="TreeGrafter"/>
</dbReference>
<evidence type="ECO:0000313" key="6">
    <source>
        <dbReference type="RefSeq" id="XP_020099015.1"/>
    </source>
</evidence>